<keyword evidence="4" id="KW-0349">Heme</keyword>
<evidence type="ECO:0008006" key="8">
    <source>
        <dbReference type="Google" id="ProtNLM"/>
    </source>
</evidence>
<dbReference type="PRINTS" id="PR00463">
    <property type="entry name" value="EP450I"/>
</dbReference>
<gene>
    <name evidence="6" type="ORF">AQUCO_02800280v1</name>
</gene>
<dbReference type="OrthoDB" id="1470350at2759"/>
<evidence type="ECO:0000313" key="6">
    <source>
        <dbReference type="EMBL" id="PIA38454.1"/>
    </source>
</evidence>
<dbReference type="InParanoid" id="A0A2G5D4K9"/>
<dbReference type="PANTHER" id="PTHR47955:SF18">
    <property type="entry name" value="CYTOCHROME P450 71A1-LIKE"/>
    <property type="match status" value="1"/>
</dbReference>
<dbReference type="SUPFAM" id="SSF48264">
    <property type="entry name" value="Cytochrome P450"/>
    <property type="match status" value="2"/>
</dbReference>
<name>A0A2G5D4K9_AQUCA</name>
<protein>
    <recommendedName>
        <fullName evidence="8">Cytochrome P450</fullName>
    </recommendedName>
</protein>
<dbReference type="InterPro" id="IPR002401">
    <property type="entry name" value="Cyt_P450_E_grp-I"/>
</dbReference>
<dbReference type="GO" id="GO:0020037">
    <property type="term" value="F:heme binding"/>
    <property type="evidence" value="ECO:0007669"/>
    <property type="project" value="InterPro"/>
</dbReference>
<evidence type="ECO:0000313" key="7">
    <source>
        <dbReference type="Proteomes" id="UP000230069"/>
    </source>
</evidence>
<keyword evidence="3 4" id="KW-0408">Iron</keyword>
<feature type="transmembrane region" description="Helical" evidence="5">
    <location>
        <begin position="23"/>
        <end position="41"/>
    </location>
</feature>
<proteinExistence type="inferred from homology"/>
<dbReference type="PANTHER" id="PTHR47955">
    <property type="entry name" value="CYTOCHROME P450 FAMILY 71 PROTEIN"/>
    <property type="match status" value="1"/>
</dbReference>
<dbReference type="GO" id="GO:0016705">
    <property type="term" value="F:oxidoreductase activity, acting on paired donors, with incorporation or reduction of molecular oxygen"/>
    <property type="evidence" value="ECO:0007669"/>
    <property type="project" value="InterPro"/>
</dbReference>
<accession>A0A2G5D4K9</accession>
<dbReference type="GO" id="GO:0044550">
    <property type="term" value="P:secondary metabolite biosynthetic process"/>
    <property type="evidence" value="ECO:0007669"/>
    <property type="project" value="UniProtKB-ARBA"/>
</dbReference>
<keyword evidence="5" id="KW-1133">Transmembrane helix</keyword>
<dbReference type="Proteomes" id="UP000230069">
    <property type="component" value="Unassembled WGS sequence"/>
</dbReference>
<keyword evidence="5" id="KW-0812">Transmembrane</keyword>
<keyword evidence="2 4" id="KW-0479">Metal-binding</keyword>
<evidence type="ECO:0000256" key="2">
    <source>
        <dbReference type="ARBA" id="ARBA00022723"/>
    </source>
</evidence>
<dbReference type="CDD" id="cd11072">
    <property type="entry name" value="CYP71-like"/>
    <property type="match status" value="1"/>
</dbReference>
<evidence type="ECO:0000256" key="3">
    <source>
        <dbReference type="ARBA" id="ARBA00023004"/>
    </source>
</evidence>
<dbReference type="InterPro" id="IPR036396">
    <property type="entry name" value="Cyt_P450_sf"/>
</dbReference>
<dbReference type="AlphaFoldDB" id="A0A2G5D4K9"/>
<dbReference type="GO" id="GO:0005506">
    <property type="term" value="F:iron ion binding"/>
    <property type="evidence" value="ECO:0007669"/>
    <property type="project" value="InterPro"/>
</dbReference>
<dbReference type="Gene3D" id="1.10.630.10">
    <property type="entry name" value="Cytochrome P450"/>
    <property type="match status" value="1"/>
</dbReference>
<dbReference type="GO" id="GO:0004497">
    <property type="term" value="F:monooxygenase activity"/>
    <property type="evidence" value="ECO:0007669"/>
    <property type="project" value="InterPro"/>
</dbReference>
<dbReference type="Pfam" id="PF00067">
    <property type="entry name" value="p450"/>
    <property type="match status" value="2"/>
</dbReference>
<comment type="similarity">
    <text evidence="1">Belongs to the cytochrome P450 family.</text>
</comment>
<keyword evidence="5" id="KW-0472">Membrane</keyword>
<dbReference type="STRING" id="218851.A0A2G5D4K9"/>
<keyword evidence="7" id="KW-1185">Reference proteome</keyword>
<evidence type="ECO:0000256" key="1">
    <source>
        <dbReference type="ARBA" id="ARBA00010617"/>
    </source>
</evidence>
<sequence length="574" mass="65842">MAPILLQWLDFAKNQHTLFHHSLPFNLLFAFSISFIIFRLVHGSLFKGLNLPPSPPKLPIIGNLHQLGKLHNLHQTFHHLSQKYGPLMFLHMGKVSTLVVSSIEMVGEIKINHDIPFASRPSSTASNLLFHGRISVGFAPYGEDWRQLRKIYVMELLSKKKVESFKYVREEEAALMIEKISFACSMGTPIDMKELVTSLTSDIVCRCTLGRKHGGEGGNCNFGEIENKVGKLLQAFCFGDLCPGLGWMDSLTGFIGSLKKVSKELDNFFDQIIDEHLIPNKNNNPTYINQSQTRADLHKFFCRIFIGGTDTTSTTIEWAMTELVKNPNVMKKAQAEVRKVVGKKNKVSDEDIHQMEYLKLVVKETLRLYPAVALNKEEEDEWGRRKKKMNGEEEDEFNHQKNNLKQNLNKLQESDFNWTAKELTCSLEEKPYLYLGLEYTENGPKLTKSILDVRTSKQRYHVPAMTTVFINNWSIHRNPKLWDRAEEFIPERFSENPIDFLGKDFKYIPFGTGRRSCPELVFAVVAVEFAIANLLYWFDWEIPPGEEIDMTETLGLTVSKEIPLRVVPTSHYFS</sequence>
<dbReference type="PRINTS" id="PR00385">
    <property type="entry name" value="P450"/>
</dbReference>
<evidence type="ECO:0000256" key="4">
    <source>
        <dbReference type="PIRSR" id="PIRSR602401-1"/>
    </source>
</evidence>
<evidence type="ECO:0000256" key="5">
    <source>
        <dbReference type="SAM" id="Phobius"/>
    </source>
</evidence>
<reference evidence="6 7" key="1">
    <citation type="submission" date="2017-09" db="EMBL/GenBank/DDBJ databases">
        <title>WGS assembly of Aquilegia coerulea Goldsmith.</title>
        <authorList>
            <person name="Hodges S."/>
            <person name="Kramer E."/>
            <person name="Nordborg M."/>
            <person name="Tomkins J."/>
            <person name="Borevitz J."/>
            <person name="Derieg N."/>
            <person name="Yan J."/>
            <person name="Mihaltcheva S."/>
            <person name="Hayes R.D."/>
            <person name="Rokhsar D."/>
        </authorList>
    </citation>
    <scope>NUCLEOTIDE SEQUENCE [LARGE SCALE GENOMIC DNA]</scope>
    <source>
        <strain evidence="7">cv. Goldsmith</strain>
    </source>
</reference>
<dbReference type="EMBL" id="KZ305045">
    <property type="protein sequence ID" value="PIA38454.1"/>
    <property type="molecule type" value="Genomic_DNA"/>
</dbReference>
<comment type="cofactor">
    <cofactor evidence="4">
        <name>heme</name>
        <dbReference type="ChEBI" id="CHEBI:30413"/>
    </cofactor>
</comment>
<organism evidence="6 7">
    <name type="scientific">Aquilegia coerulea</name>
    <name type="common">Rocky mountain columbine</name>
    <dbReference type="NCBI Taxonomy" id="218851"/>
    <lineage>
        <taxon>Eukaryota</taxon>
        <taxon>Viridiplantae</taxon>
        <taxon>Streptophyta</taxon>
        <taxon>Embryophyta</taxon>
        <taxon>Tracheophyta</taxon>
        <taxon>Spermatophyta</taxon>
        <taxon>Magnoliopsida</taxon>
        <taxon>Ranunculales</taxon>
        <taxon>Ranunculaceae</taxon>
        <taxon>Thalictroideae</taxon>
        <taxon>Aquilegia</taxon>
    </lineage>
</organism>
<dbReference type="InterPro" id="IPR001128">
    <property type="entry name" value="Cyt_P450"/>
</dbReference>
<feature type="binding site" description="axial binding residue" evidence="4">
    <location>
        <position position="517"/>
    </location>
    <ligand>
        <name>heme</name>
        <dbReference type="ChEBI" id="CHEBI:30413"/>
    </ligand>
    <ligandPart>
        <name>Fe</name>
        <dbReference type="ChEBI" id="CHEBI:18248"/>
    </ligandPart>
</feature>